<sequence length="183" mass="19940">MGTRTEEEVATVVAVSWSAFGEGTIANSGRHVWHQNNKSNDSHLKHESGGGAVQAAVPSMRTSKERVSAPNSGPREHINNIPTLEVKWIRHAQLHFQQHTVGVLRASMEHVVSFEPVLKADMSSSSPFPILPSPRPPPGTRPCIDTSGARGERFFGRVVLPPLPTTPSKTNWSQGSHEELNFG</sequence>
<dbReference type="Proteomes" id="UP000267029">
    <property type="component" value="Unassembled WGS sequence"/>
</dbReference>
<reference evidence="2 3" key="1">
    <citation type="submission" date="2018-10" db="EMBL/GenBank/DDBJ databases">
        <authorList>
            <consortium name="Pathogen Informatics"/>
        </authorList>
    </citation>
    <scope>NUCLEOTIDE SEQUENCE [LARGE SCALE GENOMIC DNA]</scope>
</reference>
<proteinExistence type="predicted"/>
<evidence type="ECO:0000313" key="2">
    <source>
        <dbReference type="EMBL" id="VDD82405.1"/>
    </source>
</evidence>
<feature type="region of interest" description="Disordered" evidence="1">
    <location>
        <begin position="35"/>
        <end position="78"/>
    </location>
</feature>
<evidence type="ECO:0000256" key="1">
    <source>
        <dbReference type="SAM" id="MobiDB-lite"/>
    </source>
</evidence>
<dbReference type="EMBL" id="UXSR01005507">
    <property type="protein sequence ID" value="VDD82405.1"/>
    <property type="molecule type" value="Genomic_DNA"/>
</dbReference>
<protein>
    <submittedName>
        <fullName evidence="2">Uncharacterized protein</fullName>
    </submittedName>
</protein>
<keyword evidence="3" id="KW-1185">Reference proteome</keyword>
<gene>
    <name evidence="2" type="ORF">MCOS_LOCUS8408</name>
</gene>
<feature type="compositionally biased region" description="Polar residues" evidence="1">
    <location>
        <begin position="166"/>
        <end position="175"/>
    </location>
</feature>
<dbReference type="AlphaFoldDB" id="A0A0R3UL70"/>
<evidence type="ECO:0000313" key="3">
    <source>
        <dbReference type="Proteomes" id="UP000267029"/>
    </source>
</evidence>
<name>A0A0R3UL70_MESCO</name>
<organism evidence="2 3">
    <name type="scientific">Mesocestoides corti</name>
    <name type="common">Flatworm</name>
    <dbReference type="NCBI Taxonomy" id="53468"/>
    <lineage>
        <taxon>Eukaryota</taxon>
        <taxon>Metazoa</taxon>
        <taxon>Spiralia</taxon>
        <taxon>Lophotrochozoa</taxon>
        <taxon>Platyhelminthes</taxon>
        <taxon>Cestoda</taxon>
        <taxon>Eucestoda</taxon>
        <taxon>Cyclophyllidea</taxon>
        <taxon>Mesocestoididae</taxon>
        <taxon>Mesocestoides</taxon>
    </lineage>
</organism>
<accession>A0A0R3UL70</accession>
<feature type="region of interest" description="Disordered" evidence="1">
    <location>
        <begin position="158"/>
        <end position="183"/>
    </location>
</feature>